<comment type="catalytic activity">
    <reaction evidence="13">
        <text>a 5'-end (N(7)-methyl 5'-triphosphoguanosine)-ribonucleoside in mRNA + S-adenosyl-L-methionine = a 5'-end (N(7)-methyl 5'-triphosphoguanosine)-(2'-O-methyl-ribonucleoside) in mRNA + S-adenosyl-L-homocysteine + H(+)</text>
        <dbReference type="Rhea" id="RHEA:67020"/>
        <dbReference type="Rhea" id="RHEA-COMP:17167"/>
        <dbReference type="Rhea" id="RHEA-COMP:17168"/>
        <dbReference type="ChEBI" id="CHEBI:15378"/>
        <dbReference type="ChEBI" id="CHEBI:57856"/>
        <dbReference type="ChEBI" id="CHEBI:59789"/>
        <dbReference type="ChEBI" id="CHEBI:156461"/>
        <dbReference type="ChEBI" id="CHEBI:167609"/>
        <dbReference type="EC" id="2.1.1.57"/>
    </reaction>
</comment>
<dbReference type="CDD" id="cd20760">
    <property type="entry name" value="capping_2-OMTase_Mimiviridae"/>
    <property type="match status" value="1"/>
</dbReference>
<evidence type="ECO:0000313" key="14">
    <source>
        <dbReference type="EMBL" id="ARF11575.1"/>
    </source>
</evidence>
<evidence type="ECO:0000256" key="11">
    <source>
        <dbReference type="ARBA" id="ARBA00034661"/>
    </source>
</evidence>
<dbReference type="Gene3D" id="3.40.50.150">
    <property type="entry name" value="Vaccinia Virus protein VP39"/>
    <property type="match status" value="1"/>
</dbReference>
<evidence type="ECO:0000256" key="3">
    <source>
        <dbReference type="ARBA" id="ARBA00015701"/>
    </source>
</evidence>
<evidence type="ECO:0000256" key="4">
    <source>
        <dbReference type="ARBA" id="ARBA00022603"/>
    </source>
</evidence>
<dbReference type="InterPro" id="IPR029063">
    <property type="entry name" value="SAM-dependent_MTases_sf"/>
</dbReference>
<dbReference type="EC" id="2.1.1.57" evidence="2"/>
<name>A0A1V0SIM9_9VIRU</name>
<keyword evidence="7" id="KW-0251">Elongation factor</keyword>
<accession>A0A1V0SIM9</accession>
<gene>
    <name evidence="14" type="ORF">Klosneuvirus_2_11</name>
</gene>
<dbReference type="PROSITE" id="PS51612">
    <property type="entry name" value="SAM_MT_2O_PK"/>
    <property type="match status" value="1"/>
</dbReference>
<dbReference type="GO" id="GO:0004483">
    <property type="term" value="F:methyltransferase cap1 activity"/>
    <property type="evidence" value="ECO:0007669"/>
    <property type="project" value="UniProtKB-EC"/>
</dbReference>
<keyword evidence="5" id="KW-0507">mRNA processing</keyword>
<keyword evidence="10" id="KW-0506">mRNA capping</keyword>
<comment type="subcellular location">
    <subcellularLocation>
        <location evidence="1">Virion</location>
    </subcellularLocation>
</comment>
<keyword evidence="4" id="KW-0808">Transferase</keyword>
<dbReference type="EMBL" id="KY684109">
    <property type="protein sequence ID" value="ARF11575.1"/>
    <property type="molecule type" value="Genomic_DNA"/>
</dbReference>
<dbReference type="GO" id="GO:0044423">
    <property type="term" value="C:virion component"/>
    <property type="evidence" value="ECO:0007669"/>
    <property type="project" value="UniProtKB-KW"/>
</dbReference>
<sequence>MIYKYSQLVKRVGYKESKKLYKIRMKDIHLGQFKLLISEILFLTKYAKDGNKVVYVGAAEGYHNYQLAMLFPNLTFELWDPAKFDIKEHKNIKKFNKFFMESDAKKYQSEGNNILFMSDIRNLKMGEFRKVKDEKKRIDEMDQLILEDMERQKVWVQTIQPIAAYLKFRVPYETTGFNYLNGTLYLQPYSPASTETRLLTTNYSEMKFYDNKEFDEKLAYFNCCMRVSEDNRWKEMMNKYHILNIWDNYYTLYILDYYLRTVKNIHDDEAVIKLFNELIDFLKEKYGKKYNIIYT</sequence>
<keyword evidence="4" id="KW-0489">Methyltransferase</keyword>
<dbReference type="Pfam" id="PF01358">
    <property type="entry name" value="PARP_regulatory"/>
    <property type="match status" value="1"/>
</dbReference>
<protein>
    <recommendedName>
        <fullName evidence="3">Cap-specific mRNA (nucleoside-2'-O-)-methyltransferase</fullName>
        <ecNumber evidence="2">2.1.1.57</ecNumber>
    </recommendedName>
</protein>
<reference evidence="14" key="1">
    <citation type="journal article" date="2017" name="Science">
        <title>Giant viruses with an expanded complement of translation system components.</title>
        <authorList>
            <person name="Schulz F."/>
            <person name="Yutin N."/>
            <person name="Ivanova N.N."/>
            <person name="Ortega D.R."/>
            <person name="Lee T.K."/>
            <person name="Vierheilig J."/>
            <person name="Daims H."/>
            <person name="Horn M."/>
            <person name="Wagner M."/>
            <person name="Jensen G.J."/>
            <person name="Kyrpides N.C."/>
            <person name="Koonin E.V."/>
            <person name="Woyke T."/>
        </authorList>
    </citation>
    <scope>NUCLEOTIDE SEQUENCE</scope>
    <source>
        <strain evidence="14">KNV1</strain>
    </source>
</reference>
<keyword evidence="8" id="KW-0946">Virion</keyword>
<evidence type="ECO:0000256" key="10">
    <source>
        <dbReference type="ARBA" id="ARBA00023042"/>
    </source>
</evidence>
<evidence type="ECO:0000256" key="9">
    <source>
        <dbReference type="ARBA" id="ARBA00022917"/>
    </source>
</evidence>
<dbReference type="GO" id="GO:0032259">
    <property type="term" value="P:methylation"/>
    <property type="evidence" value="ECO:0007669"/>
    <property type="project" value="UniProtKB-KW"/>
</dbReference>
<keyword evidence="9" id="KW-0648">Protein biosynthesis</keyword>
<dbReference type="SUPFAM" id="SSF53335">
    <property type="entry name" value="S-adenosyl-L-methionine-dependent methyltransferases"/>
    <property type="match status" value="1"/>
</dbReference>
<evidence type="ECO:0000256" key="8">
    <source>
        <dbReference type="ARBA" id="ARBA00022844"/>
    </source>
</evidence>
<comment type="function">
    <text evidence="11">Displays methyltransferase, positive regulation of the poly(A) polymerase and transcription elongation activities. Involved in the modification of both mRNA ends and in intermediate and late gene positive transcription elongation. At the mRNAs 5' end, methylates the ribose 2' OH group of the first transcribed nucleotide, thereby producing a 2'-O-methylpurine cap. At the 3' end, functions as a processivity factor which stimulates the activity of the viral poly(A) polymerase OPG063 that creates mRNA's poly(A) tail. In the presence of OPG102, OPG063 does not dissociate from the RNA allowing tail elongation to around 250 adenylates.</text>
</comment>
<evidence type="ECO:0000256" key="2">
    <source>
        <dbReference type="ARBA" id="ARBA00011923"/>
    </source>
</evidence>
<evidence type="ECO:0000256" key="6">
    <source>
        <dbReference type="ARBA" id="ARBA00022691"/>
    </source>
</evidence>
<dbReference type="InterPro" id="IPR025804">
    <property type="entry name" value="Pox/kineto_cap_MeTfrase"/>
</dbReference>
<evidence type="ECO:0000256" key="13">
    <source>
        <dbReference type="ARBA" id="ARBA00049042"/>
    </source>
</evidence>
<proteinExistence type="predicted"/>
<evidence type="ECO:0000256" key="7">
    <source>
        <dbReference type="ARBA" id="ARBA00022768"/>
    </source>
</evidence>
<evidence type="ECO:0000256" key="5">
    <source>
        <dbReference type="ARBA" id="ARBA00022664"/>
    </source>
</evidence>
<keyword evidence="6" id="KW-0949">S-adenosyl-L-methionine</keyword>
<evidence type="ECO:0000256" key="12">
    <source>
        <dbReference type="ARBA" id="ARBA00046511"/>
    </source>
</evidence>
<comment type="subunit">
    <text evidence="12">Interacts with poly(A) polymerase catalytic subunit OPG063. Interacts with OPG109 and OPG123; these interactions might help linking transcription to capping and polyadenylation.</text>
</comment>
<evidence type="ECO:0000256" key="1">
    <source>
        <dbReference type="ARBA" id="ARBA00004328"/>
    </source>
</evidence>
<organism evidence="14">
    <name type="scientific">Klosneuvirus KNV1</name>
    <dbReference type="NCBI Taxonomy" id="1977640"/>
    <lineage>
        <taxon>Viruses</taxon>
        <taxon>Varidnaviria</taxon>
        <taxon>Bamfordvirae</taxon>
        <taxon>Nucleocytoviricota</taxon>
        <taxon>Megaviricetes</taxon>
        <taxon>Imitervirales</taxon>
        <taxon>Mimiviridae</taxon>
        <taxon>Klosneuvirinae</taxon>
        <taxon>Klosneuvirus</taxon>
    </lineage>
</organism>
<dbReference type="GO" id="GO:0006370">
    <property type="term" value="P:7-methylguanosine mRNA capping"/>
    <property type="evidence" value="ECO:0007669"/>
    <property type="project" value="UniProtKB-KW"/>
</dbReference>
<dbReference type="InterPro" id="IPR000176">
    <property type="entry name" value="mRNA_MeTrfase-like"/>
</dbReference>